<keyword evidence="4 9" id="KW-0378">Hydrolase</keyword>
<feature type="chain" id="PRO_5023968331" description="Leishmanolysin-like peptidase" evidence="9">
    <location>
        <begin position="37"/>
        <end position="852"/>
    </location>
</feature>
<feature type="binding site" evidence="8">
    <location>
        <position position="305"/>
    </location>
    <ligand>
        <name>Zn(2+)</name>
        <dbReference type="ChEBI" id="CHEBI:29105"/>
        <note>catalytic</note>
    </ligand>
</feature>
<dbReference type="OrthoDB" id="527990at2759"/>
<feature type="signal peptide" evidence="9">
    <location>
        <begin position="1"/>
        <end position="36"/>
    </location>
</feature>
<dbReference type="PANTHER" id="PTHR10942">
    <property type="entry name" value="LEISHMANOLYSIN-LIKE PEPTIDASE"/>
    <property type="match status" value="1"/>
</dbReference>
<keyword evidence="5 8" id="KW-0862">Zinc</keyword>
<feature type="compositionally biased region" description="Polar residues" evidence="10">
    <location>
        <begin position="563"/>
        <end position="576"/>
    </location>
</feature>
<dbReference type="PANTHER" id="PTHR10942:SF0">
    <property type="entry name" value="LEISHMANOLYSIN-LIKE PEPTIDASE"/>
    <property type="match status" value="1"/>
</dbReference>
<gene>
    <name evidence="12" type="ORF">BOX15_Mlig009836g2</name>
</gene>
<evidence type="ECO:0000313" key="13">
    <source>
        <dbReference type="Proteomes" id="UP000215902"/>
    </source>
</evidence>
<comment type="caution">
    <text evidence="12">The sequence shown here is derived from an EMBL/GenBank/DDBJ whole genome shotgun (WGS) entry which is preliminary data.</text>
</comment>
<dbReference type="GO" id="GO:0007155">
    <property type="term" value="P:cell adhesion"/>
    <property type="evidence" value="ECO:0007669"/>
    <property type="project" value="InterPro"/>
</dbReference>
<evidence type="ECO:0000256" key="3">
    <source>
        <dbReference type="ARBA" id="ARBA00022723"/>
    </source>
</evidence>
<dbReference type="GO" id="GO:0005737">
    <property type="term" value="C:cytoplasm"/>
    <property type="evidence" value="ECO:0007669"/>
    <property type="project" value="TreeGrafter"/>
</dbReference>
<keyword evidence="11" id="KW-1133">Transmembrane helix</keyword>
<keyword evidence="6 8" id="KW-0482">Metalloprotease</keyword>
<comment type="similarity">
    <text evidence="1 9">Belongs to the peptidase M8 family.</text>
</comment>
<dbReference type="STRING" id="282301.A0A267DNV2"/>
<evidence type="ECO:0000256" key="5">
    <source>
        <dbReference type="ARBA" id="ARBA00022833"/>
    </source>
</evidence>
<feature type="compositionally biased region" description="Gly residues" evidence="10">
    <location>
        <begin position="814"/>
        <end position="824"/>
    </location>
</feature>
<organism evidence="12 13">
    <name type="scientific">Macrostomum lignano</name>
    <dbReference type="NCBI Taxonomy" id="282301"/>
    <lineage>
        <taxon>Eukaryota</taxon>
        <taxon>Metazoa</taxon>
        <taxon>Spiralia</taxon>
        <taxon>Lophotrochozoa</taxon>
        <taxon>Platyhelminthes</taxon>
        <taxon>Rhabditophora</taxon>
        <taxon>Macrostomorpha</taxon>
        <taxon>Macrostomida</taxon>
        <taxon>Macrostomidae</taxon>
        <taxon>Macrostomum</taxon>
    </lineage>
</organism>
<reference evidence="12 13" key="1">
    <citation type="submission" date="2017-06" db="EMBL/GenBank/DDBJ databases">
        <title>A platform for efficient transgenesis in Macrostomum lignano, a flatworm model organism for stem cell research.</title>
        <authorList>
            <person name="Berezikov E."/>
        </authorList>
    </citation>
    <scope>NUCLEOTIDE SEQUENCE [LARGE SCALE GENOMIC DNA]</scope>
    <source>
        <strain evidence="12">DV1</strain>
        <tissue evidence="12">Whole organism</tissue>
    </source>
</reference>
<accession>A0A267DNV2</accession>
<evidence type="ECO:0000256" key="1">
    <source>
        <dbReference type="ARBA" id="ARBA00005860"/>
    </source>
</evidence>
<keyword evidence="11" id="KW-0472">Membrane</keyword>
<keyword evidence="13" id="KW-1185">Reference proteome</keyword>
<dbReference type="Gene3D" id="3.90.132.10">
    <property type="entry name" value="Leishmanolysin , domain 2"/>
    <property type="match status" value="1"/>
</dbReference>
<feature type="transmembrane region" description="Helical" evidence="11">
    <location>
        <begin position="724"/>
        <end position="747"/>
    </location>
</feature>
<dbReference type="GO" id="GO:0046872">
    <property type="term" value="F:metal ion binding"/>
    <property type="evidence" value="ECO:0007669"/>
    <property type="project" value="UniProtKB-KW"/>
</dbReference>
<evidence type="ECO:0000256" key="2">
    <source>
        <dbReference type="ARBA" id="ARBA00022670"/>
    </source>
</evidence>
<dbReference type="Pfam" id="PF01457">
    <property type="entry name" value="Peptidase_M8"/>
    <property type="match status" value="1"/>
</dbReference>
<evidence type="ECO:0000313" key="12">
    <source>
        <dbReference type="EMBL" id="PAA50875.1"/>
    </source>
</evidence>
<feature type="region of interest" description="Disordered" evidence="10">
    <location>
        <begin position="755"/>
        <end position="778"/>
    </location>
</feature>
<evidence type="ECO:0000256" key="6">
    <source>
        <dbReference type="ARBA" id="ARBA00023049"/>
    </source>
</evidence>
<evidence type="ECO:0000256" key="4">
    <source>
        <dbReference type="ARBA" id="ARBA00022801"/>
    </source>
</evidence>
<dbReference type="EMBL" id="NIVC01003546">
    <property type="protein sequence ID" value="PAA50875.1"/>
    <property type="molecule type" value="Genomic_DNA"/>
</dbReference>
<evidence type="ECO:0000256" key="11">
    <source>
        <dbReference type="SAM" id="Phobius"/>
    </source>
</evidence>
<dbReference type="EC" id="3.4.24.-" evidence="9"/>
<dbReference type="Gene3D" id="3.10.170.20">
    <property type="match status" value="1"/>
</dbReference>
<name>A0A267DNV2_9PLAT</name>
<evidence type="ECO:0000256" key="9">
    <source>
        <dbReference type="RuleBase" id="RU366077"/>
    </source>
</evidence>
<dbReference type="GO" id="GO:0006508">
    <property type="term" value="P:proteolysis"/>
    <property type="evidence" value="ECO:0007669"/>
    <property type="project" value="UniProtKB-KW"/>
</dbReference>
<proteinExistence type="inferred from homology"/>
<feature type="compositionally biased region" description="Low complexity" evidence="10">
    <location>
        <begin position="549"/>
        <end position="561"/>
    </location>
</feature>
<protein>
    <recommendedName>
        <fullName evidence="7 9">Leishmanolysin-like peptidase</fullName>
        <ecNumber evidence="9">3.4.24.-</ecNumber>
    </recommendedName>
</protein>
<feature type="region of interest" description="Disordered" evidence="10">
    <location>
        <begin position="532"/>
        <end position="576"/>
    </location>
</feature>
<evidence type="ECO:0000256" key="7">
    <source>
        <dbReference type="ARBA" id="ARBA00039717"/>
    </source>
</evidence>
<evidence type="ECO:0000256" key="8">
    <source>
        <dbReference type="PIRSR" id="PIRSR601577-2"/>
    </source>
</evidence>
<dbReference type="AlphaFoldDB" id="A0A267DNV2"/>
<evidence type="ECO:0000256" key="10">
    <source>
        <dbReference type="SAM" id="MobiDB-lite"/>
    </source>
</evidence>
<feature type="compositionally biased region" description="Low complexity" evidence="10">
    <location>
        <begin position="765"/>
        <end position="778"/>
    </location>
</feature>
<dbReference type="Proteomes" id="UP000215902">
    <property type="component" value="Unassembled WGS sequence"/>
</dbReference>
<keyword evidence="9" id="KW-0732">Signal</keyword>
<keyword evidence="3 8" id="KW-0479">Metal-binding</keyword>
<keyword evidence="2 9" id="KW-0645">Protease</keyword>
<dbReference type="GO" id="GO:0004222">
    <property type="term" value="F:metalloendopeptidase activity"/>
    <property type="evidence" value="ECO:0007669"/>
    <property type="project" value="UniProtKB-UniRule"/>
</dbReference>
<dbReference type="InterPro" id="IPR001577">
    <property type="entry name" value="Peptidase_M8"/>
</dbReference>
<comment type="cofactor">
    <cofactor evidence="8 9">
        <name>Zn(2+)</name>
        <dbReference type="ChEBI" id="CHEBI:29105"/>
    </cofactor>
    <text evidence="8 9">Binds 1 zinc ion per subunit.</text>
</comment>
<dbReference type="SUPFAM" id="SSF55486">
    <property type="entry name" value="Metalloproteases ('zincins'), catalytic domain"/>
    <property type="match status" value="1"/>
</dbReference>
<dbReference type="GO" id="GO:0016020">
    <property type="term" value="C:membrane"/>
    <property type="evidence" value="ECO:0007669"/>
    <property type="project" value="InterPro"/>
</dbReference>
<keyword evidence="11" id="KW-0812">Transmembrane</keyword>
<feature type="region of interest" description="Disordered" evidence="10">
    <location>
        <begin position="801"/>
        <end position="824"/>
    </location>
</feature>
<sequence length="852" mass="91976">MAVRLSTPSLLPLLPVSRSVALQLLLLCLCCCVRWAKPLTDANWPQLSIQKVFDNAGLSSEQDYLLRETVRVAASRLEALLRVIDLNPGQAIRLNRSRSYCSQWMESDRCSLLNETYMSTGEVCSADNTFRIPQEYLSEIAVYNSSKVIINPAGSGGEAGANFILFVATQQSSFCSAESARDITGTECSQQWMVRRPVAGLLRVCPRLIDSELASRSGRLLQQILAGLVRMLGFSRNLMTEFQRLMKSSPSELGTWETLQERDILVRQNGISFVRTASVQSFAERHFNCSIGVPLAPGTNSGAWHPVFMFPSVLSSAPVSTGVSCLDEGTLALLEDSGWYTVNYSLADRFSWGRRAGCWFSWSCPTSGPSQSNSMFCSADAESSSASRPDHSHKSVGSCGVISNSNCSAVLPRDTELCNLTGNWRSLQIRSQNRSWTECLSVACPAEPDASDASYAVTRNGFQVTCLSDSFKSRPAQVEFGDGVQLICVHISLVCPRQSSVLDLLSGFPWQQGAVGSTVSIAETASSGTIEIGISKSDSDTTTIDRIPSTGAGSASTTGGAKNSISTTASTVPPSSMETTPIIQAQFRTVSIHPMKKSQQLTTPLQEKYPTVKFTIKFEKMDYYQLVDKALIKDFKVLLQKALAEAFRISIYQISVIEVKPGSVIANWENSDPSMDASSKLNLIRTKVNSGAFVVTVDGVEYSATSVEYYTGESNESSFPLMEVVIGSVVGGLLLIGFILVIVLVTMKHKLNRPRMQVRPRSEDTTPTTSSQTSRQCSAATSGVVQLATLGGAGVAPSARAVADVESTQEGGRRGQGGRGGRGRGAIIGEQRGVSAGSVGLQFSDSELYFEI</sequence>